<keyword evidence="1" id="KW-0472">Membrane</keyword>
<protein>
    <submittedName>
        <fullName evidence="2">Uncharacterized protein</fullName>
    </submittedName>
</protein>
<reference evidence="2 3" key="1">
    <citation type="journal article" date="2014" name="Agronomy (Basel)">
        <title>A Draft Genome Sequence for Ensete ventricosum, the Drought-Tolerant Tree Against Hunger.</title>
        <authorList>
            <person name="Harrison J."/>
            <person name="Moore K.A."/>
            <person name="Paszkiewicz K."/>
            <person name="Jones T."/>
            <person name="Grant M."/>
            <person name="Ambacheew D."/>
            <person name="Muzemil S."/>
            <person name="Studholme D.J."/>
        </authorList>
    </citation>
    <scope>NUCLEOTIDE SEQUENCE [LARGE SCALE GENOMIC DNA]</scope>
</reference>
<dbReference type="Proteomes" id="UP000287651">
    <property type="component" value="Unassembled WGS sequence"/>
</dbReference>
<name>A0A426YAT3_ENSVE</name>
<dbReference type="AlphaFoldDB" id="A0A426YAT3"/>
<evidence type="ECO:0000313" key="3">
    <source>
        <dbReference type="Proteomes" id="UP000287651"/>
    </source>
</evidence>
<evidence type="ECO:0000256" key="1">
    <source>
        <dbReference type="SAM" id="Phobius"/>
    </source>
</evidence>
<dbReference type="EMBL" id="AMZH03013683">
    <property type="protein sequence ID" value="RRT48862.1"/>
    <property type="molecule type" value="Genomic_DNA"/>
</dbReference>
<evidence type="ECO:0000313" key="2">
    <source>
        <dbReference type="EMBL" id="RRT48862.1"/>
    </source>
</evidence>
<organism evidence="2 3">
    <name type="scientific">Ensete ventricosum</name>
    <name type="common">Abyssinian banana</name>
    <name type="synonym">Musa ensete</name>
    <dbReference type="NCBI Taxonomy" id="4639"/>
    <lineage>
        <taxon>Eukaryota</taxon>
        <taxon>Viridiplantae</taxon>
        <taxon>Streptophyta</taxon>
        <taxon>Embryophyta</taxon>
        <taxon>Tracheophyta</taxon>
        <taxon>Spermatophyta</taxon>
        <taxon>Magnoliopsida</taxon>
        <taxon>Liliopsida</taxon>
        <taxon>Zingiberales</taxon>
        <taxon>Musaceae</taxon>
        <taxon>Ensete</taxon>
    </lineage>
</organism>
<feature type="transmembrane region" description="Helical" evidence="1">
    <location>
        <begin position="48"/>
        <end position="71"/>
    </location>
</feature>
<keyword evidence="1" id="KW-0812">Transmembrane</keyword>
<proteinExistence type="predicted"/>
<gene>
    <name evidence="2" type="ORF">B296_00042826</name>
</gene>
<sequence length="77" mass="8874">MLLCFLDVKSDTLDSWLQLDIRVSHRAFLFSTFAPVVLLFYHISLRSVVLATFLALRLIQLCGGSSVWIFVDFWSSF</sequence>
<accession>A0A426YAT3</accession>
<comment type="caution">
    <text evidence="2">The sequence shown here is derived from an EMBL/GenBank/DDBJ whole genome shotgun (WGS) entry which is preliminary data.</text>
</comment>
<keyword evidence="1" id="KW-1133">Transmembrane helix</keyword>
<feature type="transmembrane region" description="Helical" evidence="1">
    <location>
        <begin position="23"/>
        <end position="41"/>
    </location>
</feature>